<sequence length="291" mass="32908">MVSRFETPNVSFGHFDRSSAKLSDSVIGHVLRRGRPRHTIRDEILQTPPETSMSAVQHTTASPGRIFSRGGSATVGSLSPGETSISRTVRPMSGSSQNATSFLSQARKTMQVSADHVRLSGLKRLRDVEEMDKFDGLEIKKAIRREQCRHNQARYRDRQRAFQRRAQHETNRSAWSIVTDLFRLLETGFRSPWHMTNADEMMKHTETREILAGLQKAFEHDVGKGDLHGVEALAEQLRRYSLYFIEPQMHLQRAEETGSWRCDGYRPAKTDSVGIHTALCVSASGEAEDWG</sequence>
<dbReference type="Proteomes" id="UP000735874">
    <property type="component" value="Unassembled WGS sequence"/>
</dbReference>
<reference evidence="3" key="1">
    <citation type="submission" date="2018-10" db="EMBL/GenBank/DDBJ databases">
        <title>Effector identification in a new, highly contiguous assembly of the strawberry crown rot pathogen Phytophthora cactorum.</title>
        <authorList>
            <person name="Armitage A.D."/>
            <person name="Nellist C.F."/>
            <person name="Bates H."/>
            <person name="Vickerstaff R.J."/>
            <person name="Harrison R.J."/>
        </authorList>
    </citation>
    <scope>NUCLEOTIDE SEQUENCE</scope>
    <source>
        <strain evidence="2">15-7</strain>
        <strain evidence="3">4040</strain>
    </source>
</reference>
<evidence type="ECO:0000313" key="2">
    <source>
        <dbReference type="EMBL" id="KAG2849697.1"/>
    </source>
</evidence>
<dbReference type="EMBL" id="RCMG01000742">
    <property type="protein sequence ID" value="KAG2849697.1"/>
    <property type="molecule type" value="Genomic_DNA"/>
</dbReference>
<feature type="region of interest" description="Disordered" evidence="1">
    <location>
        <begin position="61"/>
        <end position="97"/>
    </location>
</feature>
<evidence type="ECO:0000313" key="4">
    <source>
        <dbReference type="Proteomes" id="UP000736787"/>
    </source>
</evidence>
<dbReference type="Proteomes" id="UP000736787">
    <property type="component" value="Unassembled WGS sequence"/>
</dbReference>
<evidence type="ECO:0000313" key="3">
    <source>
        <dbReference type="EMBL" id="KAG2914224.1"/>
    </source>
</evidence>
<evidence type="ECO:0000256" key="1">
    <source>
        <dbReference type="SAM" id="MobiDB-lite"/>
    </source>
</evidence>
<dbReference type="EMBL" id="RCMK01000739">
    <property type="protein sequence ID" value="KAG2914224.1"/>
    <property type="molecule type" value="Genomic_DNA"/>
</dbReference>
<proteinExistence type="predicted"/>
<dbReference type="VEuPathDB" id="FungiDB:PC110_g9339"/>
<comment type="caution">
    <text evidence="3">The sequence shown here is derived from an EMBL/GenBank/DDBJ whole genome shotgun (WGS) entry which is preliminary data.</text>
</comment>
<gene>
    <name evidence="2" type="ORF">PC113_g17328</name>
    <name evidence="3" type="ORF">PC117_g18395</name>
</gene>
<protein>
    <submittedName>
        <fullName evidence="3">Uncharacterized protein</fullName>
    </submittedName>
</protein>
<name>A0A8T1C002_9STRA</name>
<dbReference type="AlphaFoldDB" id="A0A8T1C002"/>
<accession>A0A8T1C002</accession>
<feature type="compositionally biased region" description="Polar residues" evidence="1">
    <location>
        <begin position="74"/>
        <end position="97"/>
    </location>
</feature>
<organism evidence="3 4">
    <name type="scientific">Phytophthora cactorum</name>
    <dbReference type="NCBI Taxonomy" id="29920"/>
    <lineage>
        <taxon>Eukaryota</taxon>
        <taxon>Sar</taxon>
        <taxon>Stramenopiles</taxon>
        <taxon>Oomycota</taxon>
        <taxon>Peronosporomycetes</taxon>
        <taxon>Peronosporales</taxon>
        <taxon>Peronosporaceae</taxon>
        <taxon>Phytophthora</taxon>
    </lineage>
</organism>
<dbReference type="VEuPathDB" id="FungiDB:PC110_g9338"/>